<organism evidence="2 3">
    <name type="scientific">Campylobacter concisus</name>
    <dbReference type="NCBI Taxonomy" id="199"/>
    <lineage>
        <taxon>Bacteria</taxon>
        <taxon>Pseudomonadati</taxon>
        <taxon>Campylobacterota</taxon>
        <taxon>Epsilonproteobacteria</taxon>
        <taxon>Campylobacterales</taxon>
        <taxon>Campylobacteraceae</taxon>
        <taxon>Campylobacter</taxon>
    </lineage>
</organism>
<protein>
    <submittedName>
        <fullName evidence="2">DUF4065 domain-containing protein</fullName>
    </submittedName>
</protein>
<name>A0A7S9WTB6_9BACT</name>
<gene>
    <name evidence="2" type="ORF">CVT01_09155</name>
</gene>
<sequence length="148" mass="17345">MKAMDVAAHVINRCIETGRPITNLKLQKILYFLDMTFLVQTEERLIDDNFEAWQYGPVVPAVYRNFSMLAASPIVIKQEFQENFPDDYLDRINNKIDSLADTPAWDLVDKSHKKDTPWYKTFYSGSCNKEISRELMNDFAKEIRNNKQ</sequence>
<evidence type="ECO:0000313" key="3">
    <source>
        <dbReference type="Proteomes" id="UP000594404"/>
    </source>
</evidence>
<accession>A0A7S9WTB6</accession>
<dbReference type="RefSeq" id="WP_107715192.1">
    <property type="nucleotide sequence ID" value="NZ_CP049266.1"/>
</dbReference>
<dbReference type="Proteomes" id="UP000594404">
    <property type="component" value="Chromosome"/>
</dbReference>
<dbReference type="EMBL" id="CP049266">
    <property type="protein sequence ID" value="QPH92649.1"/>
    <property type="molecule type" value="Genomic_DNA"/>
</dbReference>
<evidence type="ECO:0000259" key="1">
    <source>
        <dbReference type="Pfam" id="PF13274"/>
    </source>
</evidence>
<reference evidence="2 3" key="1">
    <citation type="journal article" date="2018" name="Emerg. Microbes Infect.">
        <title>Genomic analysis of oral Campylobacter concisus strains identified a potential bacterial molecular marker associated with active Crohn's disease.</title>
        <authorList>
            <person name="Liu F."/>
            <person name="Ma R."/>
            <person name="Tay C.Y.A."/>
            <person name="Octavia S."/>
            <person name="Lan R."/>
            <person name="Chung H.K.L."/>
            <person name="Riordan S.M."/>
            <person name="Grimm M.C."/>
            <person name="Leong R.W."/>
            <person name="Tanaka M.M."/>
            <person name="Connor S."/>
            <person name="Zhang L."/>
        </authorList>
    </citation>
    <scope>NUCLEOTIDE SEQUENCE [LARGE SCALE GENOMIC DNA]</scope>
    <source>
        <strain evidence="2 3">P1CDO3</strain>
    </source>
</reference>
<feature type="domain" description="Antitoxin SocA-like Panacea" evidence="1">
    <location>
        <begin position="26"/>
        <end position="118"/>
    </location>
</feature>
<proteinExistence type="predicted"/>
<dbReference type="InterPro" id="IPR025272">
    <property type="entry name" value="SocA_Panacea"/>
</dbReference>
<dbReference type="AlphaFoldDB" id="A0A7S9WTB6"/>
<evidence type="ECO:0000313" key="2">
    <source>
        <dbReference type="EMBL" id="QPH92649.1"/>
    </source>
</evidence>
<dbReference type="Pfam" id="PF13274">
    <property type="entry name" value="SocA_Panacea"/>
    <property type="match status" value="1"/>
</dbReference>